<reference evidence="2" key="1">
    <citation type="submission" date="2016-01" db="EMBL/GenBank/DDBJ databases">
        <authorList>
            <person name="Mitreva M."/>
            <person name="Pepin K.H."/>
            <person name="Mihindukulasuriya K.A."/>
            <person name="Fulton R."/>
            <person name="Fronick C."/>
            <person name="O'Laughlin M."/>
            <person name="Miner T."/>
            <person name="Herter B."/>
            <person name="Rosa B.A."/>
            <person name="Cordes M."/>
            <person name="Tomlinson C."/>
            <person name="Wollam A."/>
            <person name="Palsikar V.B."/>
            <person name="Mardis E.R."/>
            <person name="Wilson R.K."/>
        </authorList>
    </citation>
    <scope>NUCLEOTIDE SEQUENCE [LARGE SCALE GENOMIC DNA]</scope>
    <source>
        <strain evidence="2">KA00683</strain>
    </source>
</reference>
<dbReference type="PATRIC" id="fig|322095.3.peg.784"/>
<protein>
    <submittedName>
        <fullName evidence="1">Uncharacterized protein</fullName>
    </submittedName>
</protein>
<dbReference type="AlphaFoldDB" id="A0A134B9T0"/>
<evidence type="ECO:0000313" key="2">
    <source>
        <dbReference type="Proteomes" id="UP000070224"/>
    </source>
</evidence>
<name>A0A134B9T0_9PORP</name>
<dbReference type="Proteomes" id="UP000070224">
    <property type="component" value="Unassembled WGS sequence"/>
</dbReference>
<gene>
    <name evidence="1" type="ORF">HMPREF3185_00795</name>
</gene>
<dbReference type="EMBL" id="LSDK01000057">
    <property type="protein sequence ID" value="KXB76684.1"/>
    <property type="molecule type" value="Genomic_DNA"/>
</dbReference>
<organism evidence="1 2">
    <name type="scientific">Porphyromonas somerae</name>
    <dbReference type="NCBI Taxonomy" id="322095"/>
    <lineage>
        <taxon>Bacteria</taxon>
        <taxon>Pseudomonadati</taxon>
        <taxon>Bacteroidota</taxon>
        <taxon>Bacteroidia</taxon>
        <taxon>Bacteroidales</taxon>
        <taxon>Porphyromonadaceae</taxon>
        <taxon>Porphyromonas</taxon>
    </lineage>
</organism>
<evidence type="ECO:0000313" key="1">
    <source>
        <dbReference type="EMBL" id="KXB76684.1"/>
    </source>
</evidence>
<comment type="caution">
    <text evidence="1">The sequence shown here is derived from an EMBL/GenBank/DDBJ whole genome shotgun (WGS) entry which is preliminary data.</text>
</comment>
<keyword evidence="2" id="KW-1185">Reference proteome</keyword>
<proteinExistence type="predicted"/>
<accession>A0A134B9T0</accession>
<sequence length="71" mass="8191">MNDTTKVVHLSALTLISRGKRIQEQAASTRHSFRPLTLEGIRTSTGRPLDQYWSRSEVVLVDICDQYWSDR</sequence>